<evidence type="ECO:0000256" key="5">
    <source>
        <dbReference type="ARBA" id="ARBA00022801"/>
    </source>
</evidence>
<feature type="domain" description="Histone deacetylase glutamine rich N-terminal" evidence="11">
    <location>
        <begin position="28"/>
        <end position="107"/>
    </location>
</feature>
<keyword evidence="5" id="KW-0378">Hydrolase</keyword>
<evidence type="ECO:0000256" key="9">
    <source>
        <dbReference type="ARBA" id="ARBA00023242"/>
    </source>
</evidence>
<dbReference type="Gene3D" id="6.10.250.1550">
    <property type="match status" value="1"/>
</dbReference>
<feature type="region of interest" description="Disordered" evidence="10">
    <location>
        <begin position="90"/>
        <end position="113"/>
    </location>
</feature>
<dbReference type="Proteomes" id="UP000235965">
    <property type="component" value="Unassembled WGS sequence"/>
</dbReference>
<evidence type="ECO:0000256" key="4">
    <source>
        <dbReference type="ARBA" id="ARBA00022491"/>
    </source>
</evidence>
<dbReference type="EC" id="3.5.1.98" evidence="3"/>
<evidence type="ECO:0000259" key="11">
    <source>
        <dbReference type="Pfam" id="PF12203"/>
    </source>
</evidence>
<feature type="compositionally biased region" description="Polar residues" evidence="10">
    <location>
        <begin position="149"/>
        <end position="172"/>
    </location>
</feature>
<keyword evidence="13" id="KW-1185">Reference proteome</keyword>
<comment type="similarity">
    <text evidence="2">Belongs to the histone deacetylase family. HD type 2 subfamily.</text>
</comment>
<evidence type="ECO:0000313" key="12">
    <source>
        <dbReference type="EMBL" id="PNF34605.1"/>
    </source>
</evidence>
<keyword evidence="6" id="KW-0156">Chromatin regulator</keyword>
<evidence type="ECO:0000256" key="10">
    <source>
        <dbReference type="SAM" id="MobiDB-lite"/>
    </source>
</evidence>
<evidence type="ECO:0000256" key="1">
    <source>
        <dbReference type="ARBA" id="ARBA00004123"/>
    </source>
</evidence>
<accession>A0A2J7R1A5</accession>
<feature type="region of interest" description="Disordered" evidence="10">
    <location>
        <begin position="142"/>
        <end position="172"/>
    </location>
</feature>
<evidence type="ECO:0000256" key="2">
    <source>
        <dbReference type="ARBA" id="ARBA00007738"/>
    </source>
</evidence>
<gene>
    <name evidence="12" type="ORF">B7P43_G05880</name>
</gene>
<organism evidence="12 13">
    <name type="scientific">Cryptotermes secundus</name>
    <dbReference type="NCBI Taxonomy" id="105785"/>
    <lineage>
        <taxon>Eukaryota</taxon>
        <taxon>Metazoa</taxon>
        <taxon>Ecdysozoa</taxon>
        <taxon>Arthropoda</taxon>
        <taxon>Hexapoda</taxon>
        <taxon>Insecta</taxon>
        <taxon>Pterygota</taxon>
        <taxon>Neoptera</taxon>
        <taxon>Polyneoptera</taxon>
        <taxon>Dictyoptera</taxon>
        <taxon>Blattodea</taxon>
        <taxon>Blattoidea</taxon>
        <taxon>Termitoidae</taxon>
        <taxon>Kalotermitidae</taxon>
        <taxon>Cryptotermitinae</taxon>
        <taxon>Cryptotermes</taxon>
    </lineage>
</organism>
<keyword evidence="4" id="KW-0678">Repressor</keyword>
<dbReference type="GO" id="GO:0005634">
    <property type="term" value="C:nucleus"/>
    <property type="evidence" value="ECO:0007669"/>
    <property type="project" value="UniProtKB-SubCell"/>
</dbReference>
<keyword evidence="8" id="KW-0804">Transcription</keyword>
<keyword evidence="9" id="KW-0539">Nucleus</keyword>
<dbReference type="Pfam" id="PF12203">
    <property type="entry name" value="HDAC4_Gln"/>
    <property type="match status" value="1"/>
</dbReference>
<proteinExistence type="inferred from homology"/>
<evidence type="ECO:0000256" key="8">
    <source>
        <dbReference type="ARBA" id="ARBA00023163"/>
    </source>
</evidence>
<evidence type="ECO:0000313" key="13">
    <source>
        <dbReference type="Proteomes" id="UP000235965"/>
    </source>
</evidence>
<feature type="non-terminal residue" evidence="12">
    <location>
        <position position="188"/>
    </location>
</feature>
<evidence type="ECO:0000256" key="7">
    <source>
        <dbReference type="ARBA" id="ARBA00023015"/>
    </source>
</evidence>
<dbReference type="PANTHER" id="PTHR45364:SF12">
    <property type="entry name" value="HISTONE DEACETYLASE"/>
    <property type="match status" value="1"/>
</dbReference>
<dbReference type="AlphaFoldDB" id="A0A2J7R1A5"/>
<keyword evidence="7" id="KW-0805">Transcription regulation</keyword>
<dbReference type="InterPro" id="IPR024643">
    <property type="entry name" value="Hist_deacetylase_Gln_rich_N"/>
</dbReference>
<feature type="compositionally biased region" description="Basic and acidic residues" evidence="10">
    <location>
        <begin position="90"/>
        <end position="110"/>
    </location>
</feature>
<dbReference type="GO" id="GO:0141221">
    <property type="term" value="F:histone deacetylase activity, hydrolytic mechanism"/>
    <property type="evidence" value="ECO:0007669"/>
    <property type="project" value="UniProtKB-EC"/>
</dbReference>
<dbReference type="OrthoDB" id="5232919at2759"/>
<sequence>MARDSPVGSPVVSRRTDLNNVNNTYHIDPGLHEQAFQQQILQLKKQQQLQQQILLQHFQAQQAQLAEQHEQQLQQHLKEFWEQQKQLEEQRERREKEKLEALKKKDKNEHSAVASNEVKRKLMDFLQKKQEAAAAAAANGTLPVGSPSGYRNWSVLQAPQGSDASSSVTSINPATGVAHSYRMQSMMP</sequence>
<comment type="caution">
    <text evidence="12">The sequence shown here is derived from an EMBL/GenBank/DDBJ whole genome shotgun (WGS) entry which is preliminary data.</text>
</comment>
<evidence type="ECO:0000256" key="3">
    <source>
        <dbReference type="ARBA" id="ARBA00012111"/>
    </source>
</evidence>
<comment type="subcellular location">
    <subcellularLocation>
        <location evidence="1">Nucleus</location>
    </subcellularLocation>
</comment>
<evidence type="ECO:0000256" key="6">
    <source>
        <dbReference type="ARBA" id="ARBA00022853"/>
    </source>
</evidence>
<protein>
    <recommendedName>
        <fullName evidence="3">histone deacetylase</fullName>
        <ecNumber evidence="3">3.5.1.98</ecNumber>
    </recommendedName>
</protein>
<dbReference type="PANTHER" id="PTHR45364">
    <property type="entry name" value="HISTONE DEACETYLASE 9-RELATED"/>
    <property type="match status" value="1"/>
</dbReference>
<reference evidence="12 13" key="1">
    <citation type="submission" date="2017-12" db="EMBL/GenBank/DDBJ databases">
        <title>Hemimetabolous genomes reveal molecular basis of termite eusociality.</title>
        <authorList>
            <person name="Harrison M.C."/>
            <person name="Jongepier E."/>
            <person name="Robertson H.M."/>
            <person name="Arning N."/>
            <person name="Bitard-Feildel T."/>
            <person name="Chao H."/>
            <person name="Childers C.P."/>
            <person name="Dinh H."/>
            <person name="Doddapaneni H."/>
            <person name="Dugan S."/>
            <person name="Gowin J."/>
            <person name="Greiner C."/>
            <person name="Han Y."/>
            <person name="Hu H."/>
            <person name="Hughes D.S.T."/>
            <person name="Huylmans A.-K."/>
            <person name="Kemena C."/>
            <person name="Kremer L.P.M."/>
            <person name="Lee S.L."/>
            <person name="Lopez-Ezquerra A."/>
            <person name="Mallet L."/>
            <person name="Monroy-Kuhn J.M."/>
            <person name="Moser A."/>
            <person name="Murali S.C."/>
            <person name="Muzny D.M."/>
            <person name="Otani S."/>
            <person name="Piulachs M.-D."/>
            <person name="Poelchau M."/>
            <person name="Qu J."/>
            <person name="Schaub F."/>
            <person name="Wada-Katsumata A."/>
            <person name="Worley K.C."/>
            <person name="Xie Q."/>
            <person name="Ylla G."/>
            <person name="Poulsen M."/>
            <person name="Gibbs R.A."/>
            <person name="Schal C."/>
            <person name="Richards S."/>
            <person name="Belles X."/>
            <person name="Korb J."/>
            <person name="Bornberg-Bauer E."/>
        </authorList>
    </citation>
    <scope>NUCLEOTIDE SEQUENCE [LARGE SCALE GENOMIC DNA]</scope>
    <source>
        <tissue evidence="12">Whole body</tissue>
    </source>
</reference>
<dbReference type="EMBL" id="NEVH01008208">
    <property type="protein sequence ID" value="PNF34605.1"/>
    <property type="molecule type" value="Genomic_DNA"/>
</dbReference>
<name>A0A2J7R1A5_9NEOP</name>